<dbReference type="Proteomes" id="UP000266016">
    <property type="component" value="Unassembled WGS sequence"/>
</dbReference>
<feature type="signal peptide" evidence="1">
    <location>
        <begin position="1"/>
        <end position="19"/>
    </location>
</feature>
<evidence type="ECO:0000256" key="1">
    <source>
        <dbReference type="SAM" id="SignalP"/>
    </source>
</evidence>
<keyword evidence="3" id="KW-1185">Reference proteome</keyword>
<sequence length="317" mass="35718">MKQVLFLLFAALLLTGCNSVTYPKIEHDQSFIATVNIKDTSLTFLDEQYKHLADWDLSVPFMGGLLLEDGDTLLLYGKDMDSIEVFSLEKGKQIDSWEAKKGIVNMKLLQDGKSIAAVNQSLNNVSFYNEEGQIEDQIKVGKRPMMLLQDHQQLYVINFGETKLSVINLRTRKVERDFVIQASSTGALLREEQQEIWLGGHGMGAQMEENVHIYSTETGELKRTLNTPIMPINIMENAAGIFILSHGSNALYKVDETYKVVKSTTVGVNPFEMTTVRDDILIAGYDNDELYVMDSKSMKVKQTIKVGKGPFQMISRE</sequence>
<dbReference type="SUPFAM" id="SSF50969">
    <property type="entry name" value="YVTN repeat-like/Quinoprotein amine dehydrogenase"/>
    <property type="match status" value="1"/>
</dbReference>
<dbReference type="InterPro" id="IPR051200">
    <property type="entry name" value="Host-pathogen_enzymatic-act"/>
</dbReference>
<protein>
    <recommendedName>
        <fullName evidence="4">Lipoprotein</fullName>
    </recommendedName>
</protein>
<accession>A0A398AVL1</accession>
<dbReference type="RefSeq" id="WP_119118944.1">
    <property type="nucleotide sequence ID" value="NZ_QWVS01000063.1"/>
</dbReference>
<dbReference type="InterPro" id="IPR015943">
    <property type="entry name" value="WD40/YVTN_repeat-like_dom_sf"/>
</dbReference>
<feature type="chain" id="PRO_5038415471" description="Lipoprotein" evidence="1">
    <location>
        <begin position="20"/>
        <end position="317"/>
    </location>
</feature>
<dbReference type="PROSITE" id="PS51257">
    <property type="entry name" value="PROKAR_LIPOPROTEIN"/>
    <property type="match status" value="1"/>
</dbReference>
<dbReference type="AlphaFoldDB" id="A0A398AVL1"/>
<name>A0A398AVL1_9BACI</name>
<evidence type="ECO:0000313" key="2">
    <source>
        <dbReference type="EMBL" id="RID81652.1"/>
    </source>
</evidence>
<comment type="caution">
    <text evidence="2">The sequence shown here is derived from an EMBL/GenBank/DDBJ whole genome shotgun (WGS) entry which is preliminary data.</text>
</comment>
<dbReference type="PANTHER" id="PTHR47197:SF3">
    <property type="entry name" value="DIHYDRO-HEME D1 DEHYDROGENASE"/>
    <property type="match status" value="1"/>
</dbReference>
<gene>
    <name evidence="2" type="ORF">D1953_20160</name>
</gene>
<reference evidence="2 3" key="1">
    <citation type="submission" date="2018-08" db="EMBL/GenBank/DDBJ databases">
        <title>Bacillus jemisoniae sp. nov., Bacillus chryseoplanitiae sp. nov., Bacillus resnikiae sp. nov., and Bacillus frankliniae sp. nov., isolated from Viking spacecraft and associated surfaces.</title>
        <authorList>
            <person name="Seuylemezian A."/>
            <person name="Vaishampayan P."/>
        </authorList>
    </citation>
    <scope>NUCLEOTIDE SEQUENCE [LARGE SCALE GENOMIC DNA]</scope>
    <source>
        <strain evidence="2 3">MA001</strain>
    </source>
</reference>
<dbReference type="Gene3D" id="2.130.10.10">
    <property type="entry name" value="YVTN repeat-like/Quinoprotein amine dehydrogenase"/>
    <property type="match status" value="1"/>
</dbReference>
<dbReference type="InterPro" id="IPR011044">
    <property type="entry name" value="Quino_amine_DH_bsu"/>
</dbReference>
<evidence type="ECO:0008006" key="4">
    <source>
        <dbReference type="Google" id="ProtNLM"/>
    </source>
</evidence>
<keyword evidence="1" id="KW-0732">Signal</keyword>
<evidence type="ECO:0000313" key="3">
    <source>
        <dbReference type="Proteomes" id="UP000266016"/>
    </source>
</evidence>
<proteinExistence type="predicted"/>
<dbReference type="PANTHER" id="PTHR47197">
    <property type="entry name" value="PROTEIN NIRF"/>
    <property type="match status" value="1"/>
</dbReference>
<dbReference type="EMBL" id="QWVS01000063">
    <property type="protein sequence ID" value="RID81652.1"/>
    <property type="molecule type" value="Genomic_DNA"/>
</dbReference>
<organism evidence="2 3">
    <name type="scientific">Peribacillus asahii</name>
    <dbReference type="NCBI Taxonomy" id="228899"/>
    <lineage>
        <taxon>Bacteria</taxon>
        <taxon>Bacillati</taxon>
        <taxon>Bacillota</taxon>
        <taxon>Bacilli</taxon>
        <taxon>Bacillales</taxon>
        <taxon>Bacillaceae</taxon>
        <taxon>Peribacillus</taxon>
    </lineage>
</organism>